<dbReference type="GO" id="GO:0004222">
    <property type="term" value="F:metalloendopeptidase activity"/>
    <property type="evidence" value="ECO:0007669"/>
    <property type="project" value="InterPro"/>
</dbReference>
<dbReference type="GO" id="GO:0006508">
    <property type="term" value="P:proteolysis"/>
    <property type="evidence" value="ECO:0007669"/>
    <property type="project" value="UniProtKB-KW"/>
</dbReference>
<comment type="caution">
    <text evidence="14">The sequence shown here is derived from an EMBL/GenBank/DDBJ whole genome shotgun (WGS) entry which is preliminary data.</text>
</comment>
<dbReference type="OrthoDB" id="10256198at2759"/>
<dbReference type="InterPro" id="IPR029061">
    <property type="entry name" value="THDP-binding"/>
</dbReference>
<feature type="domain" description="Dehydrogenase E1 component" evidence="12">
    <location>
        <begin position="426"/>
        <end position="720"/>
    </location>
</feature>
<evidence type="ECO:0000256" key="10">
    <source>
        <dbReference type="ARBA" id="ARBA00023052"/>
    </source>
</evidence>
<evidence type="ECO:0000256" key="9">
    <source>
        <dbReference type="ARBA" id="ARBA00023049"/>
    </source>
</evidence>
<keyword evidence="5" id="KW-0479">Metal-binding</keyword>
<keyword evidence="15" id="KW-1185">Reference proteome</keyword>
<dbReference type="EC" id="1.2.4.1" evidence="3"/>
<reference evidence="14 15" key="1">
    <citation type="submission" date="2015-04" db="EMBL/GenBank/DDBJ databases">
        <authorList>
            <person name="Heijne W.H."/>
            <person name="Fedorova N.D."/>
            <person name="Nierman W.C."/>
            <person name="Vollebregt A.W."/>
            <person name="Zhao Z."/>
            <person name="Wu L."/>
            <person name="Kumar M."/>
            <person name="Stam H."/>
            <person name="van den Berg M.A."/>
            <person name="Pel H.J."/>
        </authorList>
    </citation>
    <scope>NUCLEOTIDE SEQUENCE [LARGE SCALE GENOMIC DNA]</scope>
    <source>
        <strain evidence="14 15">CBS 393.64</strain>
    </source>
</reference>
<keyword evidence="6" id="KW-0378">Hydrolase</keyword>
<keyword evidence="4" id="KW-0645">Protease</keyword>
<evidence type="ECO:0000313" key="15">
    <source>
        <dbReference type="Proteomes" id="UP000053958"/>
    </source>
</evidence>
<evidence type="ECO:0000256" key="4">
    <source>
        <dbReference type="ARBA" id="ARBA00022670"/>
    </source>
</evidence>
<dbReference type="PANTHER" id="PTHR11516:SF60">
    <property type="entry name" value="PYRUVATE DEHYDROGENASE E1 COMPONENT SUBUNIT ALPHA"/>
    <property type="match status" value="1"/>
</dbReference>
<evidence type="ECO:0000256" key="1">
    <source>
        <dbReference type="ARBA" id="ARBA00001947"/>
    </source>
</evidence>
<dbReference type="AlphaFoldDB" id="A0A0F4Z300"/>
<comment type="cofactor">
    <cofactor evidence="1">
        <name>Zn(2+)</name>
        <dbReference type="ChEBI" id="CHEBI:29105"/>
    </cofactor>
</comment>
<dbReference type="PANTHER" id="PTHR11516">
    <property type="entry name" value="PYRUVATE DEHYDROGENASE E1 COMPONENT, ALPHA SUBUNIT BACTERIAL AND ORGANELLAR"/>
    <property type="match status" value="1"/>
</dbReference>
<dbReference type="RefSeq" id="XP_013331516.1">
    <property type="nucleotide sequence ID" value="XM_013476062.1"/>
</dbReference>
<dbReference type="GO" id="GO:0046872">
    <property type="term" value="F:metal ion binding"/>
    <property type="evidence" value="ECO:0007669"/>
    <property type="project" value="UniProtKB-KW"/>
</dbReference>
<dbReference type="CDD" id="cd02000">
    <property type="entry name" value="TPP_E1_PDC_ADC_BCADC"/>
    <property type="match status" value="1"/>
</dbReference>
<dbReference type="Gene3D" id="3.40.50.970">
    <property type="match status" value="1"/>
</dbReference>
<gene>
    <name evidence="14" type="ORF">T310_1050</name>
</gene>
<dbReference type="CDD" id="cd07331">
    <property type="entry name" value="M48C_Oma1_like"/>
    <property type="match status" value="1"/>
</dbReference>
<dbReference type="Pfam" id="PF00676">
    <property type="entry name" value="E1_dh"/>
    <property type="match status" value="1"/>
</dbReference>
<dbReference type="InterPro" id="IPR050642">
    <property type="entry name" value="PDH_E1_Alpha_Subunit"/>
</dbReference>
<dbReference type="Gene3D" id="3.30.2010.10">
    <property type="entry name" value="Metalloproteases ('zincins'), catalytic domain"/>
    <property type="match status" value="1"/>
</dbReference>
<accession>A0A0F4Z300</accession>
<keyword evidence="9" id="KW-0482">Metalloprotease</keyword>
<keyword evidence="14" id="KW-0670">Pyruvate</keyword>
<dbReference type="FunFam" id="3.40.50.970:FF:000013">
    <property type="entry name" value="Pyruvate dehydrogenase E1 component subunit alpha"/>
    <property type="match status" value="1"/>
</dbReference>
<evidence type="ECO:0000256" key="8">
    <source>
        <dbReference type="ARBA" id="ARBA00023002"/>
    </source>
</evidence>
<dbReference type="Pfam" id="PF01435">
    <property type="entry name" value="Peptidase_M48"/>
    <property type="match status" value="1"/>
</dbReference>
<evidence type="ECO:0000256" key="7">
    <source>
        <dbReference type="ARBA" id="ARBA00022833"/>
    </source>
</evidence>
<evidence type="ECO:0000313" key="14">
    <source>
        <dbReference type="EMBL" id="KKA24904.1"/>
    </source>
</evidence>
<dbReference type="InterPro" id="IPR001915">
    <property type="entry name" value="Peptidase_M48"/>
</dbReference>
<dbReference type="EMBL" id="LASV01000043">
    <property type="protein sequence ID" value="KKA24904.1"/>
    <property type="molecule type" value="Genomic_DNA"/>
</dbReference>
<dbReference type="GeneID" id="25313402"/>
<dbReference type="InterPro" id="IPR001017">
    <property type="entry name" value="DH_E1"/>
</dbReference>
<protein>
    <recommendedName>
        <fullName evidence="11">Pyruvate dehydrogenase E1 component subunit alpha, mitochondrial</fullName>
        <ecNumber evidence="3">1.2.4.1</ecNumber>
    </recommendedName>
</protein>
<organism evidence="14 15">
    <name type="scientific">Rasamsonia emersonii (strain ATCC 16479 / CBS 393.64 / IMI 116815)</name>
    <dbReference type="NCBI Taxonomy" id="1408163"/>
    <lineage>
        <taxon>Eukaryota</taxon>
        <taxon>Fungi</taxon>
        <taxon>Dikarya</taxon>
        <taxon>Ascomycota</taxon>
        <taxon>Pezizomycotina</taxon>
        <taxon>Eurotiomycetes</taxon>
        <taxon>Eurotiomycetidae</taxon>
        <taxon>Eurotiales</taxon>
        <taxon>Trichocomaceae</taxon>
        <taxon>Rasamsonia</taxon>
    </lineage>
</organism>
<keyword evidence="7" id="KW-0862">Zinc</keyword>
<feature type="domain" description="Peptidase M48" evidence="13">
    <location>
        <begin position="60"/>
        <end position="232"/>
    </location>
</feature>
<name>A0A0F4Z300_RASE3</name>
<dbReference type="GO" id="GO:0006086">
    <property type="term" value="P:pyruvate decarboxylation to acetyl-CoA"/>
    <property type="evidence" value="ECO:0007669"/>
    <property type="project" value="TreeGrafter"/>
</dbReference>
<evidence type="ECO:0000256" key="6">
    <source>
        <dbReference type="ARBA" id="ARBA00022801"/>
    </source>
</evidence>
<comment type="cofactor">
    <cofactor evidence="2">
        <name>thiamine diphosphate</name>
        <dbReference type="ChEBI" id="CHEBI:58937"/>
    </cofactor>
</comment>
<keyword evidence="8 14" id="KW-0560">Oxidoreductase</keyword>
<evidence type="ECO:0000259" key="13">
    <source>
        <dbReference type="Pfam" id="PF01435"/>
    </source>
</evidence>
<keyword evidence="10" id="KW-0786">Thiamine pyrophosphate</keyword>
<proteinExistence type="predicted"/>
<sequence>MAMAGPRPGPRQATVMTGRRRFNCISPELELKFGERNYRDILRQYHGYILPANHPYTVMVNRVLQRLIPQSGLPGADWRVHVIHDDHMLNAFVLPGGKVFVFTGILPICQDEDGLAAVLGHEIAHVVAHHPAERMSGSFIALVVVAAISTLFDVSGQIPSMLMNLLYSLPNSRTQEAEADNIGLLMMSKACFNPEAAVRLWARMQKAEKAAPPQFLSTHPSSYNRMEAIRGWLPKAEMLYENSGCAFAGRYVACELYRAISVYSSRRYRQDLLWYFAVFASFTPASTNWSSSCLHNTPLPELGEACPQQQLSAGEKSGLPLSQLLHHRPLGSLSFAMFSRALWARQVAPLRRQALAPFAARRSVTTDAASSHAEDIPQADHHFGFQEDDKPFTVRLSDESFETYELDPPPYTLETTKRELKQMYHDMVVIRRMEMAADRLYKEKKIRGFCHLSTGQEAVAVGIEHAITKADKLITAYRCHGFAYMRGGTVRSIIGELLGRREGIAYGKGGSMHMFAPNFYGGNGIVGAQVPVGAGLAFAQQYTGEKTTTITLYGDGAANQGQVFEAFNMAKLWNLPAIFGCENNKYGMGTAASRASALTDYYKRGQYIPGLKVNGMDVLAIKAAVQYGREYTTAGKGPLVYEYVTYRYGGHSMSDPGTTYRSREEIQRMRSTHDAIAGLKQKLLDWKVVTEEELKAIDKDARNFVDEEVAEAEKMAPPDPTSRILFEDIYVRGSEPLWMRGRTVDETFYY</sequence>
<evidence type="ECO:0000256" key="5">
    <source>
        <dbReference type="ARBA" id="ARBA00022723"/>
    </source>
</evidence>
<evidence type="ECO:0000256" key="3">
    <source>
        <dbReference type="ARBA" id="ARBA00012281"/>
    </source>
</evidence>
<dbReference type="SUPFAM" id="SSF52518">
    <property type="entry name" value="Thiamin diphosphate-binding fold (THDP-binding)"/>
    <property type="match status" value="1"/>
</dbReference>
<dbReference type="Proteomes" id="UP000053958">
    <property type="component" value="Unassembled WGS sequence"/>
</dbReference>
<evidence type="ECO:0000256" key="2">
    <source>
        <dbReference type="ARBA" id="ARBA00001964"/>
    </source>
</evidence>
<dbReference type="STRING" id="1408163.A0A0F4Z300"/>
<dbReference type="GO" id="GO:0004739">
    <property type="term" value="F:pyruvate dehydrogenase (acetyl-transferring) activity"/>
    <property type="evidence" value="ECO:0007669"/>
    <property type="project" value="UniProtKB-EC"/>
</dbReference>
<evidence type="ECO:0000256" key="11">
    <source>
        <dbReference type="ARBA" id="ARBA00072290"/>
    </source>
</evidence>
<evidence type="ECO:0000259" key="12">
    <source>
        <dbReference type="Pfam" id="PF00676"/>
    </source>
</evidence>